<reference evidence="1" key="1">
    <citation type="submission" date="2016-08" db="EMBL/GenBank/DDBJ databases">
        <title>Complete Genome Seqeunce of Paenibacillus sp. BIHB 4019 from tea rhizoplane.</title>
        <authorList>
            <person name="Thakur R."/>
            <person name="Swarnkar M.K."/>
            <person name="Gulati A."/>
        </authorList>
    </citation>
    <scope>NUCLEOTIDE SEQUENCE [LARGE SCALE GENOMIC DNA]</scope>
    <source>
        <strain evidence="1">BIHB4019</strain>
    </source>
</reference>
<accession>A0A1B2DP73</accession>
<dbReference type="AlphaFoldDB" id="A0A1B2DP73"/>
<dbReference type="RefSeq" id="WP_099520548.1">
    <property type="nucleotide sequence ID" value="NZ_CP016808.1"/>
</dbReference>
<gene>
    <name evidence="1" type="ORF">BBD42_25790</name>
</gene>
<name>A0A1B2DP73_9BACL</name>
<organism evidence="1">
    <name type="scientific">Paenibacillus sp. BIHB 4019</name>
    <dbReference type="NCBI Taxonomy" id="1870819"/>
    <lineage>
        <taxon>Bacteria</taxon>
        <taxon>Bacillati</taxon>
        <taxon>Bacillota</taxon>
        <taxon>Bacilli</taxon>
        <taxon>Bacillales</taxon>
        <taxon>Paenibacillaceae</taxon>
        <taxon>Paenibacillus</taxon>
    </lineage>
</organism>
<evidence type="ECO:0000313" key="1">
    <source>
        <dbReference type="EMBL" id="ANY69516.1"/>
    </source>
</evidence>
<dbReference type="EMBL" id="CP016808">
    <property type="protein sequence ID" value="ANY69516.1"/>
    <property type="molecule type" value="Genomic_DNA"/>
</dbReference>
<sequence length="238" mass="27834">MSGTGHSSKDAEGAAFQWIRLTGFGREESCRRRERKDTRKALMLRHFYKNCFIPALEQTVFQENRYYHIHQEQLIELFLSSFRQLCHRLYARQQERLIGAISIIEYSLQASSNADELFAYRVEAYGEQGYDDSEPYFENYNTAWLYQFVPELMTNLNEQRKAYGGKILGGDIEDMMRGELVLFHQFAVGLIRSAIPRAISEPQYAALAKTDSFNIRLGQEGKQRKTIYIKHEVIDFEQ</sequence>
<proteinExistence type="predicted"/>
<protein>
    <submittedName>
        <fullName evidence="1">Uncharacterized protein</fullName>
    </submittedName>
</protein>